<reference evidence="1 2" key="1">
    <citation type="submission" date="2012-02" db="EMBL/GenBank/DDBJ databases">
        <title>Complete sequence of chromosome of Singulisphaera acidiphila DSM 18658.</title>
        <authorList>
            <consortium name="US DOE Joint Genome Institute (JGI-PGF)"/>
            <person name="Lucas S."/>
            <person name="Copeland A."/>
            <person name="Lapidus A."/>
            <person name="Glavina del Rio T."/>
            <person name="Dalin E."/>
            <person name="Tice H."/>
            <person name="Bruce D."/>
            <person name="Goodwin L."/>
            <person name="Pitluck S."/>
            <person name="Peters L."/>
            <person name="Ovchinnikova G."/>
            <person name="Chertkov O."/>
            <person name="Kyrpides N."/>
            <person name="Mavromatis K."/>
            <person name="Ivanova N."/>
            <person name="Brettin T."/>
            <person name="Detter J.C."/>
            <person name="Han C."/>
            <person name="Larimer F."/>
            <person name="Land M."/>
            <person name="Hauser L."/>
            <person name="Markowitz V."/>
            <person name="Cheng J.-F."/>
            <person name="Hugenholtz P."/>
            <person name="Woyke T."/>
            <person name="Wu D."/>
            <person name="Tindall B."/>
            <person name="Pomrenke H."/>
            <person name="Brambilla E."/>
            <person name="Klenk H.-P."/>
            <person name="Eisen J.A."/>
        </authorList>
    </citation>
    <scope>NUCLEOTIDE SEQUENCE [LARGE SCALE GENOMIC DNA]</scope>
    <source>
        <strain evidence="2">ATCC BAA-1392 / DSM 18658 / VKM B-2454 / MOB10</strain>
    </source>
</reference>
<accession>L0DIX5</accession>
<evidence type="ECO:0000313" key="2">
    <source>
        <dbReference type="Proteomes" id="UP000010798"/>
    </source>
</evidence>
<name>L0DIX5_SINAD</name>
<dbReference type="HOGENOM" id="CLU_3296561_0_0_0"/>
<sequence length="40" mass="4321">MPTMSTQPLHYKGNAIFGYDKVAGRMPETAGVKLPIELAS</sequence>
<organism evidence="1 2">
    <name type="scientific">Singulisphaera acidiphila (strain ATCC BAA-1392 / DSM 18658 / VKM B-2454 / MOB10)</name>
    <dbReference type="NCBI Taxonomy" id="886293"/>
    <lineage>
        <taxon>Bacteria</taxon>
        <taxon>Pseudomonadati</taxon>
        <taxon>Planctomycetota</taxon>
        <taxon>Planctomycetia</taxon>
        <taxon>Isosphaerales</taxon>
        <taxon>Isosphaeraceae</taxon>
        <taxon>Singulisphaera</taxon>
    </lineage>
</organism>
<protein>
    <submittedName>
        <fullName evidence="1">Uncharacterized protein</fullName>
    </submittedName>
</protein>
<gene>
    <name evidence="1" type="ordered locus">Sinac_4421</name>
</gene>
<dbReference type="KEGG" id="saci:Sinac_4421"/>
<evidence type="ECO:0000313" key="1">
    <source>
        <dbReference type="EMBL" id="AGA28611.1"/>
    </source>
</evidence>
<proteinExistence type="predicted"/>
<keyword evidence="2" id="KW-1185">Reference proteome</keyword>
<dbReference type="AlphaFoldDB" id="L0DIX5"/>
<dbReference type="EMBL" id="CP003364">
    <property type="protein sequence ID" value="AGA28611.1"/>
    <property type="molecule type" value="Genomic_DNA"/>
</dbReference>
<dbReference type="Proteomes" id="UP000010798">
    <property type="component" value="Chromosome"/>
</dbReference>